<feature type="domain" description="UspA" evidence="2">
    <location>
        <begin position="1"/>
        <end position="144"/>
    </location>
</feature>
<dbReference type="Gene3D" id="3.40.50.620">
    <property type="entry name" value="HUPs"/>
    <property type="match status" value="1"/>
</dbReference>
<proteinExistence type="inferred from homology"/>
<dbReference type="Proteomes" id="UP000198977">
    <property type="component" value="Unassembled WGS sequence"/>
</dbReference>
<sequence>MFNEIIVAFDGSDHSESALLVACDLAAKYQASLHVIHVPELHKPTAGVAGTPVSVLSQENALHQAGDVIIKRAETLAKETGQPLSSTLLLTGPTAQAILEVAHTKGADLIVSGRRGLSNLKGMLIGSVSQQLASDAHCAVLTVKAGNVRQQ</sequence>
<dbReference type="PRINTS" id="PR01438">
    <property type="entry name" value="UNVRSLSTRESS"/>
</dbReference>
<dbReference type="PANTHER" id="PTHR46268">
    <property type="entry name" value="STRESS RESPONSE PROTEIN NHAX"/>
    <property type="match status" value="1"/>
</dbReference>
<reference evidence="3 4" key="1">
    <citation type="submission" date="2016-10" db="EMBL/GenBank/DDBJ databases">
        <authorList>
            <person name="de Groot N.N."/>
        </authorList>
    </citation>
    <scope>NUCLEOTIDE SEQUENCE [LARGE SCALE GENOMIC DNA]</scope>
    <source>
        <strain evidence="3 4">DSM 11443</strain>
    </source>
</reference>
<accession>A0A1I2G8U5</accession>
<organism evidence="3 4">
    <name type="scientific">Sulfitobacter brevis</name>
    <dbReference type="NCBI Taxonomy" id="74348"/>
    <lineage>
        <taxon>Bacteria</taxon>
        <taxon>Pseudomonadati</taxon>
        <taxon>Pseudomonadota</taxon>
        <taxon>Alphaproteobacteria</taxon>
        <taxon>Rhodobacterales</taxon>
        <taxon>Roseobacteraceae</taxon>
        <taxon>Sulfitobacter</taxon>
    </lineage>
</organism>
<dbReference type="SUPFAM" id="SSF52402">
    <property type="entry name" value="Adenine nucleotide alpha hydrolases-like"/>
    <property type="match status" value="1"/>
</dbReference>
<dbReference type="STRING" id="74348.SAMN04488523_12030"/>
<comment type="similarity">
    <text evidence="1">Belongs to the universal stress protein A family.</text>
</comment>
<keyword evidence="4" id="KW-1185">Reference proteome</keyword>
<dbReference type="Pfam" id="PF00582">
    <property type="entry name" value="Usp"/>
    <property type="match status" value="1"/>
</dbReference>
<dbReference type="InterPro" id="IPR014729">
    <property type="entry name" value="Rossmann-like_a/b/a_fold"/>
</dbReference>
<evidence type="ECO:0000313" key="3">
    <source>
        <dbReference type="EMBL" id="SFF13579.1"/>
    </source>
</evidence>
<evidence type="ECO:0000313" key="4">
    <source>
        <dbReference type="Proteomes" id="UP000198977"/>
    </source>
</evidence>
<dbReference type="RefSeq" id="WP_093925336.1">
    <property type="nucleotide sequence ID" value="NZ_FOMW01000020.1"/>
</dbReference>
<dbReference type="PANTHER" id="PTHR46268:SF6">
    <property type="entry name" value="UNIVERSAL STRESS PROTEIN UP12"/>
    <property type="match status" value="1"/>
</dbReference>
<dbReference type="AlphaFoldDB" id="A0A1I2G8U5"/>
<dbReference type="CDD" id="cd00293">
    <property type="entry name" value="USP-like"/>
    <property type="match status" value="1"/>
</dbReference>
<name>A0A1I2G8U5_9RHOB</name>
<dbReference type="EMBL" id="FOMW01000020">
    <property type="protein sequence ID" value="SFF13579.1"/>
    <property type="molecule type" value="Genomic_DNA"/>
</dbReference>
<dbReference type="InterPro" id="IPR006016">
    <property type="entry name" value="UspA"/>
</dbReference>
<protein>
    <submittedName>
        <fullName evidence="3">Nucleotide-binding universal stress protein, UspA family</fullName>
    </submittedName>
</protein>
<gene>
    <name evidence="3" type="ORF">SAMN04488523_12030</name>
</gene>
<dbReference type="OrthoDB" id="5186731at2"/>
<evidence type="ECO:0000259" key="2">
    <source>
        <dbReference type="Pfam" id="PF00582"/>
    </source>
</evidence>
<evidence type="ECO:0000256" key="1">
    <source>
        <dbReference type="ARBA" id="ARBA00008791"/>
    </source>
</evidence>
<dbReference type="InterPro" id="IPR006015">
    <property type="entry name" value="Universal_stress_UspA"/>
</dbReference>